<dbReference type="GO" id="GO:0005737">
    <property type="term" value="C:cytoplasm"/>
    <property type="evidence" value="ECO:0007669"/>
    <property type="project" value="UniProtKB-SubCell"/>
</dbReference>
<dbReference type="PANTHER" id="PTHR11108">
    <property type="entry name" value="FERROCHELATASE"/>
    <property type="match status" value="1"/>
</dbReference>
<name>S3DKZ7_9GAMM</name>
<evidence type="ECO:0000256" key="1">
    <source>
        <dbReference type="ARBA" id="ARBA00007718"/>
    </source>
</evidence>
<dbReference type="FunFam" id="3.40.50.1400:FF:000002">
    <property type="entry name" value="Ferrochelatase"/>
    <property type="match status" value="1"/>
</dbReference>
<proteinExistence type="inferred from homology"/>
<organism evidence="11 12">
    <name type="scientific">Candidatus Photodesmus katoptron Akat1</name>
    <dbReference type="NCBI Taxonomy" id="1236703"/>
    <lineage>
        <taxon>Bacteria</taxon>
        <taxon>Pseudomonadati</taxon>
        <taxon>Pseudomonadota</taxon>
        <taxon>Gammaproteobacteria</taxon>
        <taxon>Vibrionales</taxon>
        <taxon>Vibrionaceae</taxon>
        <taxon>Candidatus Photodesmus</taxon>
    </lineage>
</organism>
<keyword evidence="7 9" id="KW-0627">Porphyrin biosynthesis</keyword>
<sequence>MKNSNNLGVLLVNLGSPSKPTMTGVSLFLRQLLSDRRVIDINAWLWYPILYALVLPMRVKKVTKLYQKIWMDEGSPLILYTQRQVQLLNKRLKLPVSSGMTYGSPSLESGVQELLSKKVTDIIILPLFPQYSRTTTAAVFDRLVKVFKKIPLIPTYRLICNYHNHPLYIKALAHSIRKSWKNNGKGDYLLCSYHGIPESYVTRSGDIYPSFCKQTTDLLAQVLELKSKEIGFSYQSRFGRIRWLSPYTDKILKELPNQGIKNVDVLAPGFSCDCLETLEEILVRYKNKYMEAGGRKFTYIPCLNDSTLHIEMIASLVSKS</sequence>
<evidence type="ECO:0000256" key="6">
    <source>
        <dbReference type="ARBA" id="ARBA00023239"/>
    </source>
</evidence>
<keyword evidence="2 9" id="KW-0963">Cytoplasm</keyword>
<evidence type="ECO:0000256" key="8">
    <source>
        <dbReference type="ARBA" id="ARBA00024536"/>
    </source>
</evidence>
<dbReference type="InterPro" id="IPR001015">
    <property type="entry name" value="Ferrochelatase"/>
</dbReference>
<dbReference type="InterPro" id="IPR019772">
    <property type="entry name" value="Ferrochelatase_AS"/>
</dbReference>
<reference evidence="11 12" key="1">
    <citation type="journal article" date="2014" name="Environ. Microbiol.">
        <title>Genomic signatures of obligate host dependence in the luminous bacterial symbiont of a vertebrate.</title>
        <authorList>
            <person name="Hendry T.A."/>
            <person name="de Wet J.R."/>
            <person name="Dunlap P.V."/>
        </authorList>
    </citation>
    <scope>NUCLEOTIDE SEQUENCE [LARGE SCALE GENOMIC DNA]</scope>
    <source>
        <strain evidence="11 12">Akat1</strain>
    </source>
</reference>
<dbReference type="AlphaFoldDB" id="S3DKZ7"/>
<keyword evidence="12" id="KW-1185">Reference proteome</keyword>
<dbReference type="eggNOG" id="COG0276">
    <property type="taxonomic scope" value="Bacteria"/>
</dbReference>
<evidence type="ECO:0000256" key="10">
    <source>
        <dbReference type="RuleBase" id="RU000607"/>
    </source>
</evidence>
<evidence type="ECO:0000256" key="9">
    <source>
        <dbReference type="HAMAP-Rule" id="MF_00323"/>
    </source>
</evidence>
<comment type="subcellular location">
    <subcellularLocation>
        <location evidence="9 10">Cytoplasm</location>
    </subcellularLocation>
</comment>
<dbReference type="PATRIC" id="fig|1236703.3.peg.235"/>
<keyword evidence="3 9" id="KW-0479">Metal-binding</keyword>
<protein>
    <recommendedName>
        <fullName evidence="9 10">Ferrochelatase</fullName>
        <ecNumber evidence="9 10">4.98.1.1</ecNumber>
    </recommendedName>
    <alternativeName>
        <fullName evidence="9">Heme synthase</fullName>
    </alternativeName>
    <alternativeName>
        <fullName evidence="9">Protoheme ferro-lyase</fullName>
    </alternativeName>
</protein>
<dbReference type="RefSeq" id="WP_016503582.1">
    <property type="nucleotide sequence ID" value="NZ_AMSD01000001.1"/>
</dbReference>
<evidence type="ECO:0000256" key="4">
    <source>
        <dbReference type="ARBA" id="ARBA00023004"/>
    </source>
</evidence>
<comment type="similarity">
    <text evidence="1 9 10">Belongs to the ferrochelatase family.</text>
</comment>
<dbReference type="EMBL" id="AMSD01000001">
    <property type="protein sequence ID" value="EPE37784.1"/>
    <property type="molecule type" value="Genomic_DNA"/>
</dbReference>
<dbReference type="NCBIfam" id="TIGR00109">
    <property type="entry name" value="hemH"/>
    <property type="match status" value="1"/>
</dbReference>
<dbReference type="CDD" id="cd00419">
    <property type="entry name" value="Ferrochelatase_C"/>
    <property type="match status" value="1"/>
</dbReference>
<dbReference type="SUPFAM" id="SSF53800">
    <property type="entry name" value="Chelatase"/>
    <property type="match status" value="1"/>
</dbReference>
<dbReference type="EC" id="4.98.1.1" evidence="9 10"/>
<keyword evidence="6 9" id="KW-0456">Lyase</keyword>
<dbReference type="UniPathway" id="UPA00252">
    <property type="reaction ID" value="UER00325"/>
</dbReference>
<dbReference type="InterPro" id="IPR033644">
    <property type="entry name" value="Ferrochelatase_C"/>
</dbReference>
<dbReference type="Proteomes" id="UP000053688">
    <property type="component" value="Unassembled WGS sequence"/>
</dbReference>
<evidence type="ECO:0000256" key="5">
    <source>
        <dbReference type="ARBA" id="ARBA00023133"/>
    </source>
</evidence>
<dbReference type="GO" id="GO:0006783">
    <property type="term" value="P:heme biosynthetic process"/>
    <property type="evidence" value="ECO:0007669"/>
    <property type="project" value="UniProtKB-UniRule"/>
</dbReference>
<dbReference type="PANTHER" id="PTHR11108:SF1">
    <property type="entry name" value="FERROCHELATASE, MITOCHONDRIAL"/>
    <property type="match status" value="1"/>
</dbReference>
<comment type="catalytic activity">
    <reaction evidence="8">
        <text>Fe-coproporphyrin III + 2 H(+) = coproporphyrin III + Fe(2+)</text>
        <dbReference type="Rhea" id="RHEA:49572"/>
        <dbReference type="ChEBI" id="CHEBI:15378"/>
        <dbReference type="ChEBI" id="CHEBI:29033"/>
        <dbReference type="ChEBI" id="CHEBI:68438"/>
        <dbReference type="ChEBI" id="CHEBI:131725"/>
        <dbReference type="EC" id="4.99.1.9"/>
    </reaction>
    <physiologicalReaction direction="right-to-left" evidence="8">
        <dbReference type="Rhea" id="RHEA:49574"/>
    </physiologicalReaction>
</comment>
<feature type="binding site" evidence="9">
    <location>
        <position position="194"/>
    </location>
    <ligand>
        <name>Fe(2+)</name>
        <dbReference type="ChEBI" id="CHEBI:29033"/>
    </ligand>
</feature>
<dbReference type="Gene3D" id="3.40.50.1400">
    <property type="match status" value="2"/>
</dbReference>
<dbReference type="CDD" id="cd03411">
    <property type="entry name" value="Ferrochelatase_N"/>
    <property type="match status" value="1"/>
</dbReference>
<keyword evidence="4 9" id="KW-0408">Iron</keyword>
<evidence type="ECO:0000256" key="7">
    <source>
        <dbReference type="ARBA" id="ARBA00023244"/>
    </source>
</evidence>
<evidence type="ECO:0000256" key="2">
    <source>
        <dbReference type="ARBA" id="ARBA00022490"/>
    </source>
</evidence>
<evidence type="ECO:0000313" key="11">
    <source>
        <dbReference type="EMBL" id="EPE37784.1"/>
    </source>
</evidence>
<dbReference type="HAMAP" id="MF_00323">
    <property type="entry name" value="Ferrochelatase"/>
    <property type="match status" value="1"/>
</dbReference>
<dbReference type="GO" id="GO:0046872">
    <property type="term" value="F:metal ion binding"/>
    <property type="evidence" value="ECO:0007669"/>
    <property type="project" value="UniProtKB-KW"/>
</dbReference>
<dbReference type="InterPro" id="IPR033659">
    <property type="entry name" value="Ferrochelatase_N"/>
</dbReference>
<dbReference type="STRING" id="28176.CF66_2172"/>
<evidence type="ECO:0000313" key="12">
    <source>
        <dbReference type="Proteomes" id="UP000053688"/>
    </source>
</evidence>
<comment type="pathway">
    <text evidence="9 10">Porphyrin-containing compound metabolism; protoheme biosynthesis; protoheme from protoporphyrin-IX: step 1/1.</text>
</comment>
<dbReference type="Pfam" id="PF00762">
    <property type="entry name" value="Ferrochelatase"/>
    <property type="match status" value="1"/>
</dbReference>
<comment type="catalytic activity">
    <reaction evidence="9 10">
        <text>heme b + 2 H(+) = protoporphyrin IX + Fe(2+)</text>
        <dbReference type="Rhea" id="RHEA:22584"/>
        <dbReference type="ChEBI" id="CHEBI:15378"/>
        <dbReference type="ChEBI" id="CHEBI:29033"/>
        <dbReference type="ChEBI" id="CHEBI:57306"/>
        <dbReference type="ChEBI" id="CHEBI:60344"/>
        <dbReference type="EC" id="4.98.1.1"/>
    </reaction>
</comment>
<accession>S3DKZ7</accession>
<feature type="binding site" evidence="9">
    <location>
        <position position="276"/>
    </location>
    <ligand>
        <name>Fe(2+)</name>
        <dbReference type="ChEBI" id="CHEBI:29033"/>
    </ligand>
</feature>
<comment type="caution">
    <text evidence="11">The sequence shown here is derived from an EMBL/GenBank/DDBJ whole genome shotgun (WGS) entry which is preliminary data.</text>
</comment>
<comment type="function">
    <text evidence="9 10">Catalyzes the ferrous insertion into protoporphyrin IX.</text>
</comment>
<keyword evidence="5 9" id="KW-0350">Heme biosynthesis</keyword>
<gene>
    <name evidence="9 11" type="primary">hemH</name>
    <name evidence="11" type="ORF">O1U_0246</name>
</gene>
<dbReference type="PROSITE" id="PS00534">
    <property type="entry name" value="FERROCHELATASE"/>
    <property type="match status" value="1"/>
</dbReference>
<dbReference type="GO" id="GO:0004325">
    <property type="term" value="F:ferrochelatase activity"/>
    <property type="evidence" value="ECO:0007669"/>
    <property type="project" value="UniProtKB-UniRule"/>
</dbReference>
<evidence type="ECO:0000256" key="3">
    <source>
        <dbReference type="ARBA" id="ARBA00022723"/>
    </source>
</evidence>